<evidence type="ECO:0000256" key="2">
    <source>
        <dbReference type="ARBA" id="ARBA00022475"/>
    </source>
</evidence>
<gene>
    <name evidence="10" type="ORF">G4D63_08125</name>
</gene>
<keyword evidence="3 7" id="KW-0472">Membrane</keyword>
<dbReference type="PANTHER" id="PTHR32089:SF112">
    <property type="entry name" value="LYSOZYME-LIKE PROTEIN-RELATED"/>
    <property type="match status" value="1"/>
</dbReference>
<evidence type="ECO:0000256" key="5">
    <source>
        <dbReference type="ARBA" id="ARBA00029447"/>
    </source>
</evidence>
<keyword evidence="11" id="KW-1185">Reference proteome</keyword>
<dbReference type="PANTHER" id="PTHR32089">
    <property type="entry name" value="METHYL-ACCEPTING CHEMOTAXIS PROTEIN MCPB"/>
    <property type="match status" value="1"/>
</dbReference>
<evidence type="ECO:0000256" key="4">
    <source>
        <dbReference type="ARBA" id="ARBA00023224"/>
    </source>
</evidence>
<comment type="similarity">
    <text evidence="5">Belongs to the methyl-accepting chemotaxis (MCP) protein family.</text>
</comment>
<evidence type="ECO:0000256" key="1">
    <source>
        <dbReference type="ARBA" id="ARBA00004236"/>
    </source>
</evidence>
<keyword evidence="7" id="KW-0812">Transmembrane</keyword>
<feature type="domain" description="HAMP" evidence="9">
    <location>
        <begin position="232"/>
        <end position="285"/>
    </location>
</feature>
<evidence type="ECO:0000256" key="3">
    <source>
        <dbReference type="ARBA" id="ARBA00023136"/>
    </source>
</evidence>
<dbReference type="InterPro" id="IPR003660">
    <property type="entry name" value="HAMP_dom"/>
</dbReference>
<accession>A0A6M0Q5X4</accession>
<name>A0A6M0Q5X4_9BACI</name>
<proteinExistence type="inferred from homology"/>
<comment type="subcellular location">
    <subcellularLocation>
        <location evidence="1">Cell membrane</location>
    </subcellularLocation>
</comment>
<dbReference type="Gene3D" id="1.10.287.950">
    <property type="entry name" value="Methyl-accepting chemotaxis protein"/>
    <property type="match status" value="1"/>
</dbReference>
<dbReference type="PROSITE" id="PS50111">
    <property type="entry name" value="CHEMOTAXIS_TRANSDUC_2"/>
    <property type="match status" value="1"/>
</dbReference>
<keyword evidence="4 6" id="KW-0807">Transducer</keyword>
<evidence type="ECO:0000259" key="9">
    <source>
        <dbReference type="PROSITE" id="PS50885"/>
    </source>
</evidence>
<dbReference type="EMBL" id="JAAIWM010000002">
    <property type="protein sequence ID" value="NEY71712.1"/>
    <property type="molecule type" value="Genomic_DNA"/>
</dbReference>
<dbReference type="PROSITE" id="PS50885">
    <property type="entry name" value="HAMP"/>
    <property type="match status" value="1"/>
</dbReference>
<dbReference type="Gene3D" id="6.10.340.10">
    <property type="match status" value="1"/>
</dbReference>
<dbReference type="GO" id="GO:0005886">
    <property type="term" value="C:plasma membrane"/>
    <property type="evidence" value="ECO:0007669"/>
    <property type="project" value="UniProtKB-SubCell"/>
</dbReference>
<dbReference type="InterPro" id="IPR004089">
    <property type="entry name" value="MCPsignal_dom"/>
</dbReference>
<evidence type="ECO:0000313" key="10">
    <source>
        <dbReference type="EMBL" id="NEY71712.1"/>
    </source>
</evidence>
<organism evidence="10 11">
    <name type="scientific">Bacillus mesophilus</name>
    <dbReference type="NCBI Taxonomy" id="1808955"/>
    <lineage>
        <taxon>Bacteria</taxon>
        <taxon>Bacillati</taxon>
        <taxon>Bacillota</taxon>
        <taxon>Bacilli</taxon>
        <taxon>Bacillales</taxon>
        <taxon>Bacillaceae</taxon>
        <taxon>Bacillus</taxon>
    </lineage>
</organism>
<protein>
    <submittedName>
        <fullName evidence="10">Methyl-accepting chemotaxis protein</fullName>
    </submittedName>
</protein>
<feature type="transmembrane region" description="Helical" evidence="7">
    <location>
        <begin position="48"/>
        <end position="69"/>
    </location>
</feature>
<dbReference type="SUPFAM" id="SSF58104">
    <property type="entry name" value="Methyl-accepting chemotaxis protein (MCP) signaling domain"/>
    <property type="match status" value="1"/>
</dbReference>
<dbReference type="Proteomes" id="UP000481043">
    <property type="component" value="Unassembled WGS sequence"/>
</dbReference>
<feature type="domain" description="Methyl-accepting transducer" evidence="8">
    <location>
        <begin position="304"/>
        <end position="554"/>
    </location>
</feature>
<dbReference type="Pfam" id="PF00015">
    <property type="entry name" value="MCPsignal"/>
    <property type="match status" value="1"/>
</dbReference>
<evidence type="ECO:0000256" key="6">
    <source>
        <dbReference type="PROSITE-ProRule" id="PRU00284"/>
    </source>
</evidence>
<keyword evidence="2" id="KW-1003">Cell membrane</keyword>
<dbReference type="GO" id="GO:0007165">
    <property type="term" value="P:signal transduction"/>
    <property type="evidence" value="ECO:0007669"/>
    <property type="project" value="UniProtKB-KW"/>
</dbReference>
<evidence type="ECO:0000259" key="8">
    <source>
        <dbReference type="PROSITE" id="PS50111"/>
    </source>
</evidence>
<dbReference type="SMART" id="SM00283">
    <property type="entry name" value="MA"/>
    <property type="match status" value="1"/>
</dbReference>
<evidence type="ECO:0000256" key="7">
    <source>
        <dbReference type="SAM" id="Phobius"/>
    </source>
</evidence>
<reference evidence="10 11" key="1">
    <citation type="submission" date="2020-02" db="EMBL/GenBank/DDBJ databases">
        <title>Bacillus aquiflavi sp. nov., isolated from yellow water of strong flavor Chinese baijiu in Yibin region of China.</title>
        <authorList>
            <person name="Xie J."/>
        </authorList>
    </citation>
    <scope>NUCLEOTIDE SEQUENCE [LARGE SCALE GENOMIC DNA]</scope>
    <source>
        <strain evidence="10 11">SA4</strain>
    </source>
</reference>
<keyword evidence="7" id="KW-1133">Transmembrane helix</keyword>
<comment type="caution">
    <text evidence="10">The sequence shown here is derived from an EMBL/GenBank/DDBJ whole genome shotgun (WGS) entry which is preliminary data.</text>
</comment>
<feature type="transmembrane region" description="Helical" evidence="7">
    <location>
        <begin position="208"/>
        <end position="231"/>
    </location>
</feature>
<sequence>MEIDHSRRFNMADKSLKLFKRNKKTRPFQHVSPLLDNVMSKFSLQNRLLFLFIFLMIISVTTVGMSSYYQARETTVITIENRLNREAEIMSYMAENLKFLYVSDDQYFKQQLEIAIRTQQYQLEKDGIQSYAFYISNNQINPFQISKDHNLLFSDVLIEKIVKKSDGVFEESIENKDYTMAVQEMNEINGHYVLLVPTQSYLGPINQMSLITIITIIISLIISSILIFFFVRSFTNPLSTLQKSMIEIRYGNLSGSEPIQTTIPELRSLNKSFQMMVDQMHSVILELDGTTKLLERTGEDLSGSSENALSFSRQLIESIKVVKAGAVQTASSSEESVNDFQAMKDQTKNLITNMEEVFKSSQDMNTSSEQGETKINELIQTIRSYESDFTHMTSTIHEVNHHAASISKMVGLIKGIADQTKLLALNATIEAARAGEAGKGFAVVANEVRKLADQSALATEAIVTSIHNMEGITHKANNEFAQMLLKIKSNLSMATESQKSFDELMQEITHLNNRLLSMKWVLFELQDTLPTLEQTTINSASVSQETLASSEKMLAASDEQMVKMESTHRIGVELQKLSRSLASITKQFTLH</sequence>
<dbReference type="AlphaFoldDB" id="A0A6M0Q5X4"/>
<evidence type="ECO:0000313" key="11">
    <source>
        <dbReference type="Proteomes" id="UP000481043"/>
    </source>
</evidence>